<dbReference type="VEuPathDB" id="PlasmoDB:PVBDA_0801400"/>
<dbReference type="Pfam" id="PF01132">
    <property type="entry name" value="EFP"/>
    <property type="match status" value="1"/>
</dbReference>
<feature type="domain" description="Translation elongation factor P/YeiP central" evidence="1">
    <location>
        <begin position="84"/>
        <end position="139"/>
    </location>
</feature>
<dbReference type="SUPFAM" id="SSF50249">
    <property type="entry name" value="Nucleic acid-binding proteins"/>
    <property type="match status" value="1"/>
</dbReference>
<dbReference type="InterPro" id="IPR001059">
    <property type="entry name" value="Transl_elong_P/YeiP_cen"/>
</dbReference>
<reference evidence="2 3" key="1">
    <citation type="submission" date="2020-08" db="EMBL/GenBank/DDBJ databases">
        <authorList>
            <person name="Ramaprasad A."/>
        </authorList>
    </citation>
    <scope>NUCLEOTIDE SEQUENCE [LARGE SCALE GENOMIC DNA]</scope>
</reference>
<dbReference type="Proteomes" id="UP000515550">
    <property type="component" value="Chromosome PVBDA_08"/>
</dbReference>
<dbReference type="GO" id="GO:0003746">
    <property type="term" value="F:translation elongation factor activity"/>
    <property type="evidence" value="ECO:0007669"/>
    <property type="project" value="InterPro"/>
</dbReference>
<dbReference type="AlphaFoldDB" id="A0A6V7S3Z5"/>
<organism evidence="2 3">
    <name type="scientific">Plasmodium vinckei brucechwatti</name>
    <dbReference type="NCBI Taxonomy" id="119398"/>
    <lineage>
        <taxon>Eukaryota</taxon>
        <taxon>Sar</taxon>
        <taxon>Alveolata</taxon>
        <taxon>Apicomplexa</taxon>
        <taxon>Aconoidasida</taxon>
        <taxon>Haemosporida</taxon>
        <taxon>Plasmodiidae</taxon>
        <taxon>Plasmodium</taxon>
        <taxon>Plasmodium (Vinckeia)</taxon>
    </lineage>
</organism>
<dbReference type="InterPro" id="IPR012340">
    <property type="entry name" value="NA-bd_OB-fold"/>
</dbReference>
<dbReference type="SMART" id="SM01185">
    <property type="entry name" value="EFP"/>
    <property type="match status" value="1"/>
</dbReference>
<dbReference type="EMBL" id="LR865386">
    <property type="protein sequence ID" value="CAD2090099.1"/>
    <property type="molecule type" value="Genomic_DNA"/>
</dbReference>
<proteinExistence type="predicted"/>
<sequence>MVNIYNNMAKSLKINSRSAFTKLNIFQNNYFITHKRYVSVLANELRSGNIFFHNDKYCEVTEQRQIKQGRLATTNMVDKIEPVKVNVRIQYTDKQKNIVVCLDQNYEDVEIPMNIFGVSEEYLEPGMEISVFKHEDKIIKVNLPSSLLATLRKK</sequence>
<dbReference type="PANTHER" id="PTHR30053:SF14">
    <property type="entry name" value="TRANSLATION ELONGATION FACTOR KOW-LIKE DOMAIN-CONTAINING PROTEIN"/>
    <property type="match status" value="1"/>
</dbReference>
<dbReference type="PANTHER" id="PTHR30053">
    <property type="entry name" value="ELONGATION FACTOR P"/>
    <property type="match status" value="1"/>
</dbReference>
<name>A0A6V7S3Z5_PLAVN</name>
<evidence type="ECO:0000259" key="1">
    <source>
        <dbReference type="SMART" id="SM01185"/>
    </source>
</evidence>
<dbReference type="Gene3D" id="2.40.50.140">
    <property type="entry name" value="Nucleic acid-binding proteins"/>
    <property type="match status" value="1"/>
</dbReference>
<dbReference type="GO" id="GO:0005737">
    <property type="term" value="C:cytoplasm"/>
    <property type="evidence" value="ECO:0007669"/>
    <property type="project" value="TreeGrafter"/>
</dbReference>
<dbReference type="InterPro" id="IPR020599">
    <property type="entry name" value="Transl_elong_fac_P/YeiP"/>
</dbReference>
<evidence type="ECO:0000313" key="3">
    <source>
        <dbReference type="Proteomes" id="UP000515550"/>
    </source>
</evidence>
<evidence type="ECO:0000313" key="2">
    <source>
        <dbReference type="EMBL" id="CAD2090099.1"/>
    </source>
</evidence>
<protein>
    <recommendedName>
        <fullName evidence="1">Translation elongation factor P/YeiP central domain-containing protein</fullName>
    </recommendedName>
</protein>
<gene>
    <name evidence="2" type="ORF">PVBDA_0801400</name>
</gene>
<accession>A0A6V7S3Z5</accession>